<feature type="coiled-coil region" evidence="1">
    <location>
        <begin position="173"/>
        <end position="202"/>
    </location>
</feature>
<reference evidence="3 4" key="1">
    <citation type="submission" date="2016-12" db="EMBL/GenBank/DDBJ databases">
        <title>The genomes of Aspergillus section Nigri reveals drivers in fungal speciation.</title>
        <authorList>
            <consortium name="DOE Joint Genome Institute"/>
            <person name="Vesth T.C."/>
            <person name="Nybo J."/>
            <person name="Theobald S."/>
            <person name="Brandl J."/>
            <person name="Frisvad J.C."/>
            <person name="Nielsen K.F."/>
            <person name="Lyhne E.K."/>
            <person name="Kogle M.E."/>
            <person name="Kuo A."/>
            <person name="Riley R."/>
            <person name="Clum A."/>
            <person name="Nolan M."/>
            <person name="Lipzen A."/>
            <person name="Salamov A."/>
            <person name="Henrissat B."/>
            <person name="Wiebenga A."/>
            <person name="De Vries R.P."/>
            <person name="Grigoriev I.V."/>
            <person name="Mortensen U.H."/>
            <person name="Andersen M.R."/>
            <person name="Baker S.E."/>
        </authorList>
    </citation>
    <scope>NUCLEOTIDE SEQUENCE [LARGE SCALE GENOMIC DNA]</scope>
    <source>
        <strain evidence="3 4">CBS 121591</strain>
    </source>
</reference>
<dbReference type="GeneID" id="37143149"/>
<feature type="compositionally biased region" description="Polar residues" evidence="2">
    <location>
        <begin position="456"/>
        <end position="472"/>
    </location>
</feature>
<dbReference type="VEuPathDB" id="FungiDB:BO82DRAFT_428024"/>
<dbReference type="OrthoDB" id="4493470at2759"/>
<organism evidence="3 4">
    <name type="scientific">Aspergillus uvarum CBS 121591</name>
    <dbReference type="NCBI Taxonomy" id="1448315"/>
    <lineage>
        <taxon>Eukaryota</taxon>
        <taxon>Fungi</taxon>
        <taxon>Dikarya</taxon>
        <taxon>Ascomycota</taxon>
        <taxon>Pezizomycotina</taxon>
        <taxon>Eurotiomycetes</taxon>
        <taxon>Eurotiomycetidae</taxon>
        <taxon>Eurotiales</taxon>
        <taxon>Aspergillaceae</taxon>
        <taxon>Aspergillus</taxon>
        <taxon>Aspergillus subgen. Circumdati</taxon>
    </lineage>
</organism>
<keyword evidence="1" id="KW-0175">Coiled coil</keyword>
<evidence type="ECO:0000256" key="1">
    <source>
        <dbReference type="SAM" id="Coils"/>
    </source>
</evidence>
<gene>
    <name evidence="3" type="ORF">BO82DRAFT_428024</name>
</gene>
<dbReference type="EMBL" id="KZ821674">
    <property type="protein sequence ID" value="PYH87276.1"/>
    <property type="molecule type" value="Genomic_DNA"/>
</dbReference>
<evidence type="ECO:0000313" key="3">
    <source>
        <dbReference type="EMBL" id="PYH87276.1"/>
    </source>
</evidence>
<dbReference type="Proteomes" id="UP000248340">
    <property type="component" value="Unassembled WGS sequence"/>
</dbReference>
<dbReference type="RefSeq" id="XP_025497476.1">
    <property type="nucleotide sequence ID" value="XM_025640407.1"/>
</dbReference>
<proteinExistence type="predicted"/>
<name>A0A319CPA2_9EURO</name>
<accession>A0A319CPA2</accession>
<dbReference type="AlphaFoldDB" id="A0A319CPA2"/>
<evidence type="ECO:0000256" key="2">
    <source>
        <dbReference type="SAM" id="MobiDB-lite"/>
    </source>
</evidence>
<sequence>MSFNITDEFQLASHGPHPSNIDLLIPLTSIMLYFALEHLGVITDQIRAGIVLEACGRYLASQMPDNDYFETNIRVVVETPIADDLEAVLGPYPPFPLMWYGVHGDMAVYGGYERDENEDQDEEDVGTDATPSPPMDGSLGFKKIVYGFILCFQWVLVSFVRGLRKGVERGFGVGVILTEEEEEEEEKEEEEEEEELTIVTCETVTSSDELCEYATSLRASDALADESIVRWPSTAVINKAEFIKEEELGTFEFAAPENDAPFPPDFVSGLEHSDWDSLDDILDDCRSDTSCSPDFPSSHPSETACSTASSTLVNDCKPAADSSYSNPFDPQPGSVLDVILDEYLSNSYSEFDDETELALLPYSPTTSSPSSTSSVSTIDPDDFLTGTIDAKLSQIWPTDPKIDDAPLPYNLTHEPASPFDEVLEKLEKYIDQQQHATHEEHTTLIPRAIVPKKKAQTSISHPSLPRTATQSTPTPPHFNIAIPAGKKPSKPAPPAPASNSTSIAINPLQSCLFKPHPSSECGIHRPMLEADSSPPPSVNLETLTPLELDRLTRFNSWKNLFVNDISSPIYNHSQHRPRISGRRSMHAACRPPALPSTRTKTHKSVRFYPAVTNIDIRICPRYLRTRRHRDPDGEVIERPVFSLIPLRE</sequence>
<keyword evidence="4" id="KW-1185">Reference proteome</keyword>
<protein>
    <submittedName>
        <fullName evidence="3">Uncharacterized protein</fullName>
    </submittedName>
</protein>
<feature type="region of interest" description="Disordered" evidence="2">
    <location>
        <begin position="455"/>
        <end position="501"/>
    </location>
</feature>
<evidence type="ECO:0000313" key="4">
    <source>
        <dbReference type="Proteomes" id="UP000248340"/>
    </source>
</evidence>